<sequence length="101" mass="10606">SPALAVLVPVNSAGTPSSTTIDQDVPSPSHSLSSSALQYPCLHQGVIAKFTLMDKNPFAPVDNDPFINIFTPEPTSAVSSSGDASSANSTYVTQTLYHLRK</sequence>
<evidence type="ECO:0000256" key="1">
    <source>
        <dbReference type="SAM" id="MobiDB-lite"/>
    </source>
</evidence>
<evidence type="ECO:0000313" key="2">
    <source>
        <dbReference type="EMBL" id="GFD45131.1"/>
    </source>
</evidence>
<comment type="caution">
    <text evidence="2">The sequence shown here is derived from an EMBL/GenBank/DDBJ whole genome shotgun (WGS) entry which is preliminary data.</text>
</comment>
<feature type="compositionally biased region" description="Polar residues" evidence="1">
    <location>
        <begin position="12"/>
        <end position="22"/>
    </location>
</feature>
<protein>
    <submittedName>
        <fullName evidence="2">Uncharacterized protein</fullName>
    </submittedName>
</protein>
<feature type="non-terminal residue" evidence="2">
    <location>
        <position position="1"/>
    </location>
</feature>
<proteinExistence type="predicted"/>
<organism evidence="2">
    <name type="scientific">Tanacetum cinerariifolium</name>
    <name type="common">Dalmatian daisy</name>
    <name type="synonym">Chrysanthemum cinerariifolium</name>
    <dbReference type="NCBI Taxonomy" id="118510"/>
    <lineage>
        <taxon>Eukaryota</taxon>
        <taxon>Viridiplantae</taxon>
        <taxon>Streptophyta</taxon>
        <taxon>Embryophyta</taxon>
        <taxon>Tracheophyta</taxon>
        <taxon>Spermatophyta</taxon>
        <taxon>Magnoliopsida</taxon>
        <taxon>eudicotyledons</taxon>
        <taxon>Gunneridae</taxon>
        <taxon>Pentapetalae</taxon>
        <taxon>asterids</taxon>
        <taxon>campanulids</taxon>
        <taxon>Asterales</taxon>
        <taxon>Asteraceae</taxon>
        <taxon>Asteroideae</taxon>
        <taxon>Anthemideae</taxon>
        <taxon>Anthemidinae</taxon>
        <taxon>Tanacetum</taxon>
    </lineage>
</organism>
<reference evidence="2" key="1">
    <citation type="journal article" date="2019" name="Sci. Rep.">
        <title>Draft genome of Tanacetum cinerariifolium, the natural source of mosquito coil.</title>
        <authorList>
            <person name="Yamashiro T."/>
            <person name="Shiraishi A."/>
            <person name="Satake H."/>
            <person name="Nakayama K."/>
        </authorList>
    </citation>
    <scope>NUCLEOTIDE SEQUENCE</scope>
</reference>
<name>A0A699WK53_TANCI</name>
<feature type="region of interest" description="Disordered" evidence="1">
    <location>
        <begin position="12"/>
        <end position="34"/>
    </location>
</feature>
<gene>
    <name evidence="2" type="ORF">Tci_917100</name>
</gene>
<dbReference type="AlphaFoldDB" id="A0A699WK53"/>
<accession>A0A699WK53</accession>
<dbReference type="EMBL" id="BKCJ011640766">
    <property type="protein sequence ID" value="GFD45131.1"/>
    <property type="molecule type" value="Genomic_DNA"/>
</dbReference>